<keyword evidence="1" id="KW-1133">Transmembrane helix</keyword>
<dbReference type="OrthoDB" id="6631730at2"/>
<sequence>MSLFIILFILIALFAVMDYYSQHNIGLFLSAIVLAVVAGIRYNVGYDYQSYYWYYQSGQNGERFQWGFILLNKIAHFLHFSFFDFQFLFSCLTIGLLAYFLYKNIPAGISGLGMLYYFSRFYWIRDLGQIRSSLASVICLYSIKYIRERKFLPFLLVILLAGSIHKGAYIFILAYFVANFLNKNFTIKQTIAYLVIFLAGGELLTRFPALVQKIMNNSTYTTAMVYTSGSSGSIATVIIQVVVILMFAFVRKNICDKKEQHFVDSIANVYLTGTLIALIFIGYRTLGYRLDTLLNTTELILVPYLVSKLSNNKTVVVMINIIASAAVLYMIMFYGGSYLNFVPFTTVFSPIK</sequence>
<keyword evidence="1" id="KW-0472">Membrane</keyword>
<reference evidence="3" key="1">
    <citation type="submission" date="2016-03" db="EMBL/GenBank/DDBJ databases">
        <authorList>
            <person name="Johnson T.J."/>
            <person name="Youmans B."/>
            <person name="Case K."/>
            <person name="Noll S."/>
        </authorList>
    </citation>
    <scope>NUCLEOTIDE SEQUENCE [LARGE SCALE GENOMIC DNA]</scope>
    <source>
        <strain evidence="3">UMNLAv8</strain>
    </source>
</reference>
<protein>
    <recommendedName>
        <fullName evidence="4">EpsG family protein</fullName>
    </recommendedName>
</protein>
<feature type="transmembrane region" description="Helical" evidence="1">
    <location>
        <begin position="190"/>
        <end position="211"/>
    </location>
</feature>
<feature type="transmembrane region" description="Helical" evidence="1">
    <location>
        <begin position="77"/>
        <end position="99"/>
    </location>
</feature>
<feature type="transmembrane region" description="Helical" evidence="1">
    <location>
        <begin position="315"/>
        <end position="334"/>
    </location>
</feature>
<gene>
    <name evidence="2" type="ORF">A3O14_05815</name>
</gene>
<feature type="transmembrane region" description="Helical" evidence="1">
    <location>
        <begin position="231"/>
        <end position="250"/>
    </location>
</feature>
<comment type="caution">
    <text evidence="2">The sequence shown here is derived from an EMBL/GenBank/DDBJ whole genome shotgun (WGS) entry which is preliminary data.</text>
</comment>
<feature type="transmembrane region" description="Helical" evidence="1">
    <location>
        <begin position="262"/>
        <end position="283"/>
    </location>
</feature>
<dbReference type="Proteomes" id="UP000078520">
    <property type="component" value="Unassembled WGS sequence"/>
</dbReference>
<keyword evidence="1" id="KW-0812">Transmembrane</keyword>
<dbReference type="Pfam" id="PF14897">
    <property type="entry name" value="EpsG"/>
    <property type="match status" value="1"/>
</dbReference>
<dbReference type="EMBL" id="LVKI01000027">
    <property type="protein sequence ID" value="OAQ07627.1"/>
    <property type="molecule type" value="Genomic_DNA"/>
</dbReference>
<accession>A0A179C8T2</accession>
<evidence type="ECO:0000313" key="2">
    <source>
        <dbReference type="EMBL" id="OAQ07627.1"/>
    </source>
</evidence>
<name>A0A179C8T2_9LACO</name>
<dbReference type="AlphaFoldDB" id="A0A179C8T2"/>
<proteinExistence type="predicted"/>
<organism evidence="2 3">
    <name type="scientific">Ligilactobacillus aviarius</name>
    <dbReference type="NCBI Taxonomy" id="1606"/>
    <lineage>
        <taxon>Bacteria</taxon>
        <taxon>Bacillati</taxon>
        <taxon>Bacillota</taxon>
        <taxon>Bacilli</taxon>
        <taxon>Lactobacillales</taxon>
        <taxon>Lactobacillaceae</taxon>
        <taxon>Ligilactobacillus</taxon>
    </lineage>
</organism>
<feature type="transmembrane region" description="Helical" evidence="1">
    <location>
        <begin position="152"/>
        <end position="178"/>
    </location>
</feature>
<evidence type="ECO:0000313" key="3">
    <source>
        <dbReference type="Proteomes" id="UP000078520"/>
    </source>
</evidence>
<dbReference type="RefSeq" id="WP_064208273.1">
    <property type="nucleotide sequence ID" value="NZ_CANCVY010000004.1"/>
</dbReference>
<evidence type="ECO:0000256" key="1">
    <source>
        <dbReference type="SAM" id="Phobius"/>
    </source>
</evidence>
<feature type="transmembrane region" description="Helical" evidence="1">
    <location>
        <begin position="105"/>
        <end position="123"/>
    </location>
</feature>
<dbReference type="InterPro" id="IPR049458">
    <property type="entry name" value="EpsG-like"/>
</dbReference>
<feature type="transmembrane region" description="Helical" evidence="1">
    <location>
        <begin position="25"/>
        <end position="44"/>
    </location>
</feature>
<evidence type="ECO:0008006" key="4">
    <source>
        <dbReference type="Google" id="ProtNLM"/>
    </source>
</evidence>